<dbReference type="AlphaFoldDB" id="A0AAD9RE63"/>
<proteinExistence type="predicted"/>
<evidence type="ECO:0000313" key="1">
    <source>
        <dbReference type="EMBL" id="KAK2578097.1"/>
    </source>
</evidence>
<keyword evidence="2" id="KW-1185">Reference proteome</keyword>
<organism evidence="1 2">
    <name type="scientific">Odynerus spinipes</name>
    <dbReference type="NCBI Taxonomy" id="1348599"/>
    <lineage>
        <taxon>Eukaryota</taxon>
        <taxon>Metazoa</taxon>
        <taxon>Ecdysozoa</taxon>
        <taxon>Arthropoda</taxon>
        <taxon>Hexapoda</taxon>
        <taxon>Insecta</taxon>
        <taxon>Pterygota</taxon>
        <taxon>Neoptera</taxon>
        <taxon>Endopterygota</taxon>
        <taxon>Hymenoptera</taxon>
        <taxon>Apocrita</taxon>
        <taxon>Aculeata</taxon>
        <taxon>Vespoidea</taxon>
        <taxon>Vespidae</taxon>
        <taxon>Eumeninae</taxon>
        <taxon>Odynerus</taxon>
    </lineage>
</organism>
<accession>A0AAD9RE63</accession>
<dbReference type="Proteomes" id="UP001258017">
    <property type="component" value="Unassembled WGS sequence"/>
</dbReference>
<comment type="caution">
    <text evidence="1">The sequence shown here is derived from an EMBL/GenBank/DDBJ whole genome shotgun (WGS) entry which is preliminary data.</text>
</comment>
<reference evidence="1" key="2">
    <citation type="journal article" date="2023" name="Commun. Biol.">
        <title>Intrasexual cuticular hydrocarbon dimorphism in a wasp sheds light on hydrocarbon biosynthesis genes in Hymenoptera.</title>
        <authorList>
            <person name="Moris V.C."/>
            <person name="Podsiadlowski L."/>
            <person name="Martin S."/>
            <person name="Oeyen J.P."/>
            <person name="Donath A."/>
            <person name="Petersen M."/>
            <person name="Wilbrandt J."/>
            <person name="Misof B."/>
            <person name="Liedtke D."/>
            <person name="Thamm M."/>
            <person name="Scheiner R."/>
            <person name="Schmitt T."/>
            <person name="Niehuis O."/>
        </authorList>
    </citation>
    <scope>NUCLEOTIDE SEQUENCE</scope>
    <source>
        <strain evidence="1">GBR_01_08_01A</strain>
    </source>
</reference>
<reference evidence="1" key="1">
    <citation type="submission" date="2021-08" db="EMBL/GenBank/DDBJ databases">
        <authorList>
            <person name="Misof B."/>
            <person name="Oliver O."/>
            <person name="Podsiadlowski L."/>
            <person name="Donath A."/>
            <person name="Peters R."/>
            <person name="Mayer C."/>
            <person name="Rust J."/>
            <person name="Gunkel S."/>
            <person name="Lesny P."/>
            <person name="Martin S."/>
            <person name="Oeyen J.P."/>
            <person name="Petersen M."/>
            <person name="Panagiotis P."/>
            <person name="Wilbrandt J."/>
            <person name="Tanja T."/>
        </authorList>
    </citation>
    <scope>NUCLEOTIDE SEQUENCE</scope>
    <source>
        <strain evidence="1">GBR_01_08_01A</strain>
        <tissue evidence="1">Thorax + abdomen</tissue>
    </source>
</reference>
<evidence type="ECO:0000313" key="2">
    <source>
        <dbReference type="Proteomes" id="UP001258017"/>
    </source>
</evidence>
<dbReference type="EMBL" id="JAIFRP010000606">
    <property type="protein sequence ID" value="KAK2578097.1"/>
    <property type="molecule type" value="Genomic_DNA"/>
</dbReference>
<protein>
    <submittedName>
        <fullName evidence="1">Uncharacterized protein</fullName>
    </submittedName>
</protein>
<name>A0AAD9RE63_9HYME</name>
<sequence length="173" mass="19836">MEDTSVNTSATTSKALVKRYITNRGKRSRAKLRQEQFRERIGDEVVRDRHRELDQKYLLDNVEELEALLQREIAYAKQLQVSTRGVGLTVVATATSVKEMRKPPTEPVPVFPLYRVILSFVTEKMALVLMDKRMTVETTEFAQQFYADSARRSALATWANVPTVITAYYITCI</sequence>
<gene>
    <name evidence="1" type="ORF">KPH14_001070</name>
</gene>